<organism evidence="1 2">
    <name type="scientific">Ramlibacter pinisoli</name>
    <dbReference type="NCBI Taxonomy" id="2682844"/>
    <lineage>
        <taxon>Bacteria</taxon>
        <taxon>Pseudomonadati</taxon>
        <taxon>Pseudomonadota</taxon>
        <taxon>Betaproteobacteria</taxon>
        <taxon>Burkholderiales</taxon>
        <taxon>Comamonadaceae</taxon>
        <taxon>Ramlibacter</taxon>
    </lineage>
</organism>
<gene>
    <name evidence="1" type="ORF">GON04_07060</name>
</gene>
<sequence>MPLAPRYALFLQPHYDDVALSCGGTAAAWSAAGCAPSIVTVFASEVVHAMVGELAAHKHARWKLDDPDAVHAKRREEDARAAAVLGCGIRWLGLPDAIYRGDRYPDDGALYGPLHPEEVALATHLADELLELPEWRAGAQVFVPLGVGDHVDHQLAFEAGRQLAARGVEVWAYEDLPYGIHTPAALDRRLAQLVEVVGPAETVTVTDTLERKLAAIGAYGSQVPVIFRFTDDYRGAISGHARSLGSGGAAAERFWRVRGQPGTGVPPPAAA</sequence>
<protein>
    <submittedName>
        <fullName evidence="1">GlcNAc-PI de-N-acetylase</fullName>
    </submittedName>
</protein>
<evidence type="ECO:0000313" key="2">
    <source>
        <dbReference type="Proteomes" id="UP000469385"/>
    </source>
</evidence>
<accession>A0A6N8IQS1</accession>
<dbReference type="InterPro" id="IPR003737">
    <property type="entry name" value="GlcNAc_PI_deacetylase-related"/>
</dbReference>
<keyword evidence="2" id="KW-1185">Reference proteome</keyword>
<reference evidence="1 2" key="1">
    <citation type="submission" date="2019-12" db="EMBL/GenBank/DDBJ databases">
        <authorList>
            <person name="Huq M.A."/>
        </authorList>
    </citation>
    <scope>NUCLEOTIDE SEQUENCE [LARGE SCALE GENOMIC DNA]</scope>
    <source>
        <strain evidence="1 2">MAH-25</strain>
    </source>
</reference>
<dbReference type="EMBL" id="WSEL01000003">
    <property type="protein sequence ID" value="MVQ29198.1"/>
    <property type="molecule type" value="Genomic_DNA"/>
</dbReference>
<evidence type="ECO:0000313" key="1">
    <source>
        <dbReference type="EMBL" id="MVQ29198.1"/>
    </source>
</evidence>
<comment type="caution">
    <text evidence="1">The sequence shown here is derived from an EMBL/GenBank/DDBJ whole genome shotgun (WGS) entry which is preliminary data.</text>
</comment>
<dbReference type="Pfam" id="PF02585">
    <property type="entry name" value="PIG-L"/>
    <property type="match status" value="1"/>
</dbReference>
<dbReference type="Gene3D" id="3.40.50.10320">
    <property type="entry name" value="LmbE-like"/>
    <property type="match status" value="1"/>
</dbReference>
<name>A0A6N8IQS1_9BURK</name>
<dbReference type="InterPro" id="IPR024078">
    <property type="entry name" value="LmbE-like_dom_sf"/>
</dbReference>
<dbReference type="Proteomes" id="UP000469385">
    <property type="component" value="Unassembled WGS sequence"/>
</dbReference>
<dbReference type="AlphaFoldDB" id="A0A6N8IQS1"/>
<dbReference type="SUPFAM" id="SSF102588">
    <property type="entry name" value="LmbE-like"/>
    <property type="match status" value="1"/>
</dbReference>
<dbReference type="PROSITE" id="PS51257">
    <property type="entry name" value="PROKAR_LIPOPROTEIN"/>
    <property type="match status" value="1"/>
</dbReference>
<proteinExistence type="predicted"/>
<dbReference type="RefSeq" id="WP_157397225.1">
    <property type="nucleotide sequence ID" value="NZ_WSEL01000003.1"/>
</dbReference>